<reference evidence="2 3" key="1">
    <citation type="journal article" date="2013" name="Mar. Genomics">
        <title>Expression of sulfatases in Rhodopirellula baltica and the diversity of sulfatases in the genus Rhodopirellula.</title>
        <authorList>
            <person name="Wegner C.E."/>
            <person name="Richter-Heitmann T."/>
            <person name="Klindworth A."/>
            <person name="Klockow C."/>
            <person name="Richter M."/>
            <person name="Achstetter T."/>
            <person name="Glockner F.O."/>
            <person name="Harder J."/>
        </authorList>
    </citation>
    <scope>NUCLEOTIDE SEQUENCE [LARGE SCALE GENOMIC DNA]</scope>
    <source>
        <strain evidence="2 3">SWK14</strain>
    </source>
</reference>
<proteinExistence type="predicted"/>
<dbReference type="Proteomes" id="UP000010959">
    <property type="component" value="Unassembled WGS sequence"/>
</dbReference>
<keyword evidence="1" id="KW-1133">Transmembrane helix</keyword>
<evidence type="ECO:0000313" key="3">
    <source>
        <dbReference type="Proteomes" id="UP000010959"/>
    </source>
</evidence>
<organism evidence="2 3">
    <name type="scientific">Rhodopirellula baltica SWK14</name>
    <dbReference type="NCBI Taxonomy" id="993516"/>
    <lineage>
        <taxon>Bacteria</taxon>
        <taxon>Pseudomonadati</taxon>
        <taxon>Planctomycetota</taxon>
        <taxon>Planctomycetia</taxon>
        <taxon>Pirellulales</taxon>
        <taxon>Pirellulaceae</taxon>
        <taxon>Rhodopirellula</taxon>
    </lineage>
</organism>
<keyword evidence="1" id="KW-0472">Membrane</keyword>
<dbReference type="AlphaFoldDB" id="L7CK21"/>
<dbReference type="RefSeq" id="WP_007336643.1">
    <property type="nucleotide sequence ID" value="NZ_AMWG01000027.1"/>
</dbReference>
<accession>L7CK21</accession>
<evidence type="ECO:0000256" key="1">
    <source>
        <dbReference type="SAM" id="Phobius"/>
    </source>
</evidence>
<dbReference type="PATRIC" id="fig|993516.3.peg.1530"/>
<evidence type="ECO:0000313" key="2">
    <source>
        <dbReference type="EMBL" id="ELP34619.1"/>
    </source>
</evidence>
<dbReference type="EMBL" id="AMWG01000027">
    <property type="protein sequence ID" value="ELP34619.1"/>
    <property type="molecule type" value="Genomic_DNA"/>
</dbReference>
<sequence>MNRTAIEMFSTLGVGVLCIVLGVMALAIFFTVLSRITSGDTKPDTMSVRGVLKKNTWATVHMTGSETFDRVRFIGFTNTDSMKTHLPYELNGMVILEDEERRRFMVRAKAIRMIVVEPEAGSQDDQNTVT</sequence>
<keyword evidence="1" id="KW-0812">Transmembrane</keyword>
<gene>
    <name evidence="2" type="ORF">RBSWK_01451</name>
</gene>
<protein>
    <submittedName>
        <fullName evidence="2">Uncharacterized protein</fullName>
    </submittedName>
</protein>
<feature type="transmembrane region" description="Helical" evidence="1">
    <location>
        <begin position="12"/>
        <end position="33"/>
    </location>
</feature>
<name>L7CK21_RHOBT</name>
<comment type="caution">
    <text evidence="2">The sequence shown here is derived from an EMBL/GenBank/DDBJ whole genome shotgun (WGS) entry which is preliminary data.</text>
</comment>